<dbReference type="Pfam" id="PF07274">
    <property type="entry name" value="DUF1440"/>
    <property type="match status" value="1"/>
</dbReference>
<feature type="transmembrane region" description="Helical" evidence="1">
    <location>
        <begin position="7"/>
        <end position="27"/>
    </location>
</feature>
<dbReference type="RefSeq" id="WP_125713639.1">
    <property type="nucleotide sequence ID" value="NZ_JBHTOP010000006.1"/>
</dbReference>
<feature type="transmembrane region" description="Helical" evidence="1">
    <location>
        <begin position="74"/>
        <end position="91"/>
    </location>
</feature>
<keyword evidence="1" id="KW-0812">Transmembrane</keyword>
<keyword evidence="1" id="KW-1133">Transmembrane helix</keyword>
<keyword evidence="3" id="KW-1185">Reference proteome</keyword>
<organism evidence="2 3">
    <name type="scientific">Agrilactobacillus yilanensis</name>
    <dbReference type="NCBI Taxonomy" id="2485997"/>
    <lineage>
        <taxon>Bacteria</taxon>
        <taxon>Bacillati</taxon>
        <taxon>Bacillota</taxon>
        <taxon>Bacilli</taxon>
        <taxon>Lactobacillales</taxon>
        <taxon>Lactobacillaceae</taxon>
        <taxon>Agrilactobacillus</taxon>
    </lineage>
</organism>
<evidence type="ECO:0000313" key="2">
    <source>
        <dbReference type="EMBL" id="MFD1671212.1"/>
    </source>
</evidence>
<sequence>MTKFKIWPAVAAGTAAGIIAGMVKMGWENILPPRTPARDATNPPQKTLEKIGFSSQAAHATCHYNGHDLPWPSYLIHYTFSATFGIGYTVLGHYIPVLKAGHGLAAGTAAWASAHLMVLPAMGIIPEAKEQPVEEHLSELLGHMLWMWTIDAVGRTFYSRFPSTKE</sequence>
<feature type="transmembrane region" description="Helical" evidence="1">
    <location>
        <begin position="140"/>
        <end position="158"/>
    </location>
</feature>
<accession>A0ABW4J8E1</accession>
<dbReference type="Proteomes" id="UP001597267">
    <property type="component" value="Unassembled WGS sequence"/>
</dbReference>
<gene>
    <name evidence="2" type="ORF">ACFQ5M_03800</name>
</gene>
<protein>
    <submittedName>
        <fullName evidence="2">DUF1440 domain-containing protein</fullName>
    </submittedName>
</protein>
<proteinExistence type="predicted"/>
<evidence type="ECO:0000256" key="1">
    <source>
        <dbReference type="SAM" id="Phobius"/>
    </source>
</evidence>
<reference evidence="3" key="1">
    <citation type="journal article" date="2019" name="Int. J. Syst. Evol. Microbiol.">
        <title>The Global Catalogue of Microorganisms (GCM) 10K type strain sequencing project: providing services to taxonomists for standard genome sequencing and annotation.</title>
        <authorList>
            <consortium name="The Broad Institute Genomics Platform"/>
            <consortium name="The Broad Institute Genome Sequencing Center for Infectious Disease"/>
            <person name="Wu L."/>
            <person name="Ma J."/>
        </authorList>
    </citation>
    <scope>NUCLEOTIDE SEQUENCE [LARGE SCALE GENOMIC DNA]</scope>
    <source>
        <strain evidence="3">CCM 8896</strain>
    </source>
</reference>
<dbReference type="EMBL" id="JBHTOP010000006">
    <property type="protein sequence ID" value="MFD1671212.1"/>
    <property type="molecule type" value="Genomic_DNA"/>
</dbReference>
<keyword evidence="1" id="KW-0472">Membrane</keyword>
<evidence type="ECO:0000313" key="3">
    <source>
        <dbReference type="Proteomes" id="UP001597267"/>
    </source>
</evidence>
<feature type="transmembrane region" description="Helical" evidence="1">
    <location>
        <begin position="103"/>
        <end position="125"/>
    </location>
</feature>
<dbReference type="InterPro" id="IPR009898">
    <property type="entry name" value="DUF1440"/>
</dbReference>
<comment type="caution">
    <text evidence="2">The sequence shown here is derived from an EMBL/GenBank/DDBJ whole genome shotgun (WGS) entry which is preliminary data.</text>
</comment>
<name>A0ABW4J8E1_9LACO</name>